<accession>A0A1D3L1H3</accession>
<keyword evidence="2" id="KW-1185">Reference proteome</keyword>
<evidence type="ECO:0000313" key="1">
    <source>
        <dbReference type="EMBL" id="SCG85418.1"/>
    </source>
</evidence>
<dbReference type="EMBL" id="LT607756">
    <property type="protein sequence ID" value="SCG85418.1"/>
    <property type="molecule type" value="Genomic_DNA"/>
</dbReference>
<proteinExistence type="predicted"/>
<reference evidence="1 2" key="1">
    <citation type="submission" date="2016-08" db="EMBL/GenBank/DDBJ databases">
        <authorList>
            <person name="Seilhamer J.J."/>
        </authorList>
    </citation>
    <scope>NUCLEOTIDE SEQUENCE [LARGE SCALE GENOMIC DNA]</scope>
    <source>
        <strain evidence="1">Buetzberg</strain>
    </source>
</reference>
<dbReference type="RefSeq" id="WP_071906584.1">
    <property type="nucleotide sequence ID" value="NZ_LT607756.1"/>
</dbReference>
<name>A0A1D3L1H3_9EURY</name>
<sequence length="179" mass="20154">MVKTEEFVNQIYGVISETFKTETIHLKGNNGVNNIVLFDEPELIPVEKSRYRIAYLTMAVFNGEKLILIVEAIIKAPTPPKEIVGPIPVCMITRKIIINKKNGQNLEYSLTDKNSKFLLLVVVPDQGEGSPKSDQISDLNEKFKGVLDLDSEYSNLEDFAICEISDIKLVLKKLLKDNL</sequence>
<dbReference type="Proteomes" id="UP000094707">
    <property type="component" value="Chromosome I"/>
</dbReference>
<gene>
    <name evidence="1" type="ORF">MCBB_0854</name>
</gene>
<dbReference type="KEGG" id="mcub:MCBB_0854"/>
<evidence type="ECO:0000313" key="2">
    <source>
        <dbReference type="Proteomes" id="UP000094707"/>
    </source>
</evidence>
<organism evidence="1 2">
    <name type="scientific">Methanobacterium congolense</name>
    <dbReference type="NCBI Taxonomy" id="118062"/>
    <lineage>
        <taxon>Archaea</taxon>
        <taxon>Methanobacteriati</taxon>
        <taxon>Methanobacteriota</taxon>
        <taxon>Methanomada group</taxon>
        <taxon>Methanobacteria</taxon>
        <taxon>Methanobacteriales</taxon>
        <taxon>Methanobacteriaceae</taxon>
        <taxon>Methanobacterium</taxon>
    </lineage>
</organism>
<dbReference type="AlphaFoldDB" id="A0A1D3L1H3"/>
<protein>
    <submittedName>
        <fullName evidence="1">Uncharacterized protein</fullName>
    </submittedName>
</protein>
<dbReference type="GeneID" id="30411703"/>
<dbReference type="STRING" id="118062.MCBB_0854"/>
<dbReference type="OrthoDB" id="69114at2157"/>